<evidence type="ECO:0000313" key="3">
    <source>
        <dbReference type="Proteomes" id="UP000219338"/>
    </source>
</evidence>
<protein>
    <submittedName>
        <fullName evidence="2">Uncharacterized protein</fullName>
    </submittedName>
</protein>
<keyword evidence="3" id="KW-1185">Reference proteome</keyword>
<feature type="region of interest" description="Disordered" evidence="1">
    <location>
        <begin position="53"/>
        <end position="85"/>
    </location>
</feature>
<dbReference type="Proteomes" id="UP000219338">
    <property type="component" value="Unassembled WGS sequence"/>
</dbReference>
<dbReference type="EMBL" id="FUEG01000020">
    <property type="protein sequence ID" value="SJL13528.1"/>
    <property type="molecule type" value="Genomic_DNA"/>
</dbReference>
<accession>A0A284RXP2</accession>
<name>A0A284RXP2_ARMOS</name>
<organism evidence="2 3">
    <name type="scientific">Armillaria ostoyae</name>
    <name type="common">Armillaria root rot fungus</name>
    <dbReference type="NCBI Taxonomy" id="47428"/>
    <lineage>
        <taxon>Eukaryota</taxon>
        <taxon>Fungi</taxon>
        <taxon>Dikarya</taxon>
        <taxon>Basidiomycota</taxon>
        <taxon>Agaricomycotina</taxon>
        <taxon>Agaricomycetes</taxon>
        <taxon>Agaricomycetidae</taxon>
        <taxon>Agaricales</taxon>
        <taxon>Marasmiineae</taxon>
        <taxon>Physalacriaceae</taxon>
        <taxon>Armillaria</taxon>
    </lineage>
</organism>
<proteinExistence type="predicted"/>
<evidence type="ECO:0000256" key="1">
    <source>
        <dbReference type="SAM" id="MobiDB-lite"/>
    </source>
</evidence>
<evidence type="ECO:0000313" key="2">
    <source>
        <dbReference type="EMBL" id="SJL13528.1"/>
    </source>
</evidence>
<sequence>MPLNSNEFNDFNYDEETFGEYAEHTGWNDDETSRATIFHYPFTLPDEPLATARQHGQYHGTKTSRFLREGDASSSQPPTDPPIDPCTKEQWSYMMRRWPTATTSLNEGYLSDRAKYRPLYKWDDRYSVPCPPPGRGHPDPLPQLVGFADPTTPFMNVRPTMITLPKAFHGGHDDIEQFFGDCQMYFEAHASYFLLLSHMIPFATSLFDRPTKVWWVYKHNEYWSQNDSDMVYPRFRYPTWVEFVNLVNTQF</sequence>
<reference evidence="3" key="1">
    <citation type="journal article" date="2017" name="Nat. Ecol. Evol.">
        <title>Genome expansion and lineage-specific genetic innovations in the forest pathogenic fungi Armillaria.</title>
        <authorList>
            <person name="Sipos G."/>
            <person name="Prasanna A.N."/>
            <person name="Walter M.C."/>
            <person name="O'Connor E."/>
            <person name="Balint B."/>
            <person name="Krizsan K."/>
            <person name="Kiss B."/>
            <person name="Hess J."/>
            <person name="Varga T."/>
            <person name="Slot J."/>
            <person name="Riley R."/>
            <person name="Boka B."/>
            <person name="Rigling D."/>
            <person name="Barry K."/>
            <person name="Lee J."/>
            <person name="Mihaltcheva S."/>
            <person name="LaButti K."/>
            <person name="Lipzen A."/>
            <person name="Waldron R."/>
            <person name="Moloney N.M."/>
            <person name="Sperisen C."/>
            <person name="Kredics L."/>
            <person name="Vagvoelgyi C."/>
            <person name="Patrignani A."/>
            <person name="Fitzpatrick D."/>
            <person name="Nagy I."/>
            <person name="Doyle S."/>
            <person name="Anderson J.B."/>
            <person name="Grigoriev I.V."/>
            <person name="Gueldener U."/>
            <person name="Muensterkoetter M."/>
            <person name="Nagy L.G."/>
        </authorList>
    </citation>
    <scope>NUCLEOTIDE SEQUENCE [LARGE SCALE GENOMIC DNA]</scope>
    <source>
        <strain evidence="3">C18/9</strain>
    </source>
</reference>
<gene>
    <name evidence="2" type="ORF">ARMOST_16972</name>
</gene>
<dbReference type="AlphaFoldDB" id="A0A284RXP2"/>